<organism evidence="1 2">
    <name type="scientific">Streptomyces katsurahamanus</name>
    <dbReference type="NCBI Taxonomy" id="2577098"/>
    <lineage>
        <taxon>Bacteria</taxon>
        <taxon>Bacillati</taxon>
        <taxon>Actinomycetota</taxon>
        <taxon>Actinomycetes</taxon>
        <taxon>Kitasatosporales</taxon>
        <taxon>Streptomycetaceae</taxon>
        <taxon>Streptomyces</taxon>
    </lineage>
</organism>
<gene>
    <name evidence="1" type="ORF">FFZ77_22275</name>
</gene>
<sequence>MSSPAQPAPEQAGRNEFASVVAEALKESLASAKLRQVVAADRKAFGPVSAEALRQAEREW</sequence>
<dbReference type="EMBL" id="VDEQ01000249">
    <property type="protein sequence ID" value="MQS38246.1"/>
    <property type="molecule type" value="Genomic_DNA"/>
</dbReference>
<evidence type="ECO:0000313" key="2">
    <source>
        <dbReference type="Proteomes" id="UP000460558"/>
    </source>
</evidence>
<reference evidence="1 2" key="1">
    <citation type="submission" date="2019-06" db="EMBL/GenBank/DDBJ databases">
        <title>Comparative genomics and metabolomics analyses of clavulanic acid producing Streptomyces species provides insight into specialized metabolism and evolution of beta-lactam biosynthetic gene clusters.</title>
        <authorList>
            <person name="Moore M.A."/>
            <person name="Cruz-Morales P."/>
            <person name="Barona Gomez F."/>
            <person name="Kapil T."/>
        </authorList>
    </citation>
    <scope>NUCLEOTIDE SEQUENCE [LARGE SCALE GENOMIC DNA]</scope>
    <source>
        <strain evidence="1 2">T-272</strain>
    </source>
</reference>
<name>A0ABW9NYM4_9ACTN</name>
<proteinExistence type="predicted"/>
<dbReference type="RefSeq" id="WP_153485464.1">
    <property type="nucleotide sequence ID" value="NZ_VDEQ01000249.1"/>
</dbReference>
<keyword evidence="2" id="KW-1185">Reference proteome</keyword>
<accession>A0ABW9NYM4</accession>
<dbReference type="Proteomes" id="UP000460558">
    <property type="component" value="Unassembled WGS sequence"/>
</dbReference>
<protein>
    <submittedName>
        <fullName evidence="1">Uncharacterized protein</fullName>
    </submittedName>
</protein>
<comment type="caution">
    <text evidence="1">The sequence shown here is derived from an EMBL/GenBank/DDBJ whole genome shotgun (WGS) entry which is preliminary data.</text>
</comment>
<evidence type="ECO:0000313" key="1">
    <source>
        <dbReference type="EMBL" id="MQS38246.1"/>
    </source>
</evidence>